<gene>
    <name evidence="2" type="ORF">CASFOL_029652</name>
</gene>
<dbReference type="Proteomes" id="UP001632038">
    <property type="component" value="Unassembled WGS sequence"/>
</dbReference>
<keyword evidence="3" id="KW-1185">Reference proteome</keyword>
<dbReference type="EMBL" id="JAVIJP010000047">
    <property type="protein sequence ID" value="KAL3626103.1"/>
    <property type="molecule type" value="Genomic_DNA"/>
</dbReference>
<organism evidence="2 3">
    <name type="scientific">Castilleja foliolosa</name>
    <dbReference type="NCBI Taxonomy" id="1961234"/>
    <lineage>
        <taxon>Eukaryota</taxon>
        <taxon>Viridiplantae</taxon>
        <taxon>Streptophyta</taxon>
        <taxon>Embryophyta</taxon>
        <taxon>Tracheophyta</taxon>
        <taxon>Spermatophyta</taxon>
        <taxon>Magnoliopsida</taxon>
        <taxon>eudicotyledons</taxon>
        <taxon>Gunneridae</taxon>
        <taxon>Pentapetalae</taxon>
        <taxon>asterids</taxon>
        <taxon>lamiids</taxon>
        <taxon>Lamiales</taxon>
        <taxon>Orobanchaceae</taxon>
        <taxon>Pedicularideae</taxon>
        <taxon>Castillejinae</taxon>
        <taxon>Castilleja</taxon>
    </lineage>
</organism>
<proteinExistence type="predicted"/>
<name>A0ABD3C981_9LAMI</name>
<evidence type="ECO:0000313" key="3">
    <source>
        <dbReference type="Proteomes" id="UP001632038"/>
    </source>
</evidence>
<dbReference type="AlphaFoldDB" id="A0ABD3C981"/>
<feature type="region of interest" description="Disordered" evidence="1">
    <location>
        <begin position="1"/>
        <end position="20"/>
    </location>
</feature>
<sequence>MLFSLLSTRSPTQPASSRSVSLVSPSSAFITLAHQMVPSRSVASVYPHRFISPSSAAWF</sequence>
<evidence type="ECO:0000313" key="2">
    <source>
        <dbReference type="EMBL" id="KAL3626103.1"/>
    </source>
</evidence>
<comment type="caution">
    <text evidence="2">The sequence shown here is derived from an EMBL/GenBank/DDBJ whole genome shotgun (WGS) entry which is preliminary data.</text>
</comment>
<feature type="compositionally biased region" description="Polar residues" evidence="1">
    <location>
        <begin position="1"/>
        <end position="13"/>
    </location>
</feature>
<evidence type="ECO:0000256" key="1">
    <source>
        <dbReference type="SAM" id="MobiDB-lite"/>
    </source>
</evidence>
<accession>A0ABD3C981</accession>
<reference evidence="3" key="1">
    <citation type="journal article" date="2024" name="IScience">
        <title>Strigolactones Initiate the Formation of Haustorium-like Structures in Castilleja.</title>
        <authorList>
            <person name="Buerger M."/>
            <person name="Peterson D."/>
            <person name="Chory J."/>
        </authorList>
    </citation>
    <scope>NUCLEOTIDE SEQUENCE [LARGE SCALE GENOMIC DNA]</scope>
</reference>
<protein>
    <submittedName>
        <fullName evidence="2">Uncharacterized protein</fullName>
    </submittedName>
</protein>